<dbReference type="EMBL" id="AP023440">
    <property type="protein sequence ID" value="BCL25801.1"/>
    <property type="molecule type" value="Genomic_DNA"/>
</dbReference>
<keyword evidence="3" id="KW-1185">Reference proteome</keyword>
<sequence>MTAYGSSTQDTVRRPETGWAQARHRDGRVRICLPATADRDARRACAEPEGNIVRGED</sequence>
<name>A0A7G1NTL5_9ACTN</name>
<proteinExistence type="predicted"/>
<reference evidence="2 3" key="1">
    <citation type="journal article" date="2014" name="Int. J. Syst. Evol. Microbiol.">
        <title>Complete genome sequence of Corynebacterium casei LMG S-19264T (=DSM 44701T), isolated from a smear-ripened cheese.</title>
        <authorList>
            <consortium name="US DOE Joint Genome Institute (JGI-PGF)"/>
            <person name="Walter F."/>
            <person name="Albersmeier A."/>
            <person name="Kalinowski J."/>
            <person name="Ruckert C."/>
        </authorList>
    </citation>
    <scope>NUCLEOTIDE SEQUENCE [LARGE SCALE GENOMIC DNA]</scope>
    <source>
        <strain evidence="2 3">JCM 4677</strain>
    </source>
</reference>
<feature type="region of interest" description="Disordered" evidence="1">
    <location>
        <begin position="1"/>
        <end position="26"/>
    </location>
</feature>
<dbReference type="AlphaFoldDB" id="A0A7G1NTL5"/>
<dbReference type="KEGG" id="sgm:GCM10017557_06600"/>
<evidence type="ECO:0000313" key="2">
    <source>
        <dbReference type="EMBL" id="BCL25801.1"/>
    </source>
</evidence>
<evidence type="ECO:0000256" key="1">
    <source>
        <dbReference type="SAM" id="MobiDB-lite"/>
    </source>
</evidence>
<feature type="compositionally biased region" description="Polar residues" evidence="1">
    <location>
        <begin position="1"/>
        <end position="10"/>
    </location>
</feature>
<organism evidence="2 3">
    <name type="scientific">Streptomyces aurantiacus</name>
    <dbReference type="NCBI Taxonomy" id="47760"/>
    <lineage>
        <taxon>Bacteria</taxon>
        <taxon>Bacillati</taxon>
        <taxon>Actinomycetota</taxon>
        <taxon>Actinomycetes</taxon>
        <taxon>Kitasatosporales</taxon>
        <taxon>Streptomycetaceae</taxon>
        <taxon>Streptomyces</taxon>
        <taxon>Streptomyces aurantiacus group</taxon>
    </lineage>
</organism>
<dbReference type="Proteomes" id="UP000516444">
    <property type="component" value="Chromosome"/>
</dbReference>
<protein>
    <submittedName>
        <fullName evidence="2">Uncharacterized protein</fullName>
    </submittedName>
</protein>
<gene>
    <name evidence="2" type="ORF">GCM10017557_06600</name>
</gene>
<evidence type="ECO:0000313" key="3">
    <source>
        <dbReference type="Proteomes" id="UP000516444"/>
    </source>
</evidence>
<accession>A0A7G1NTL5</accession>